<dbReference type="InterPro" id="IPR047137">
    <property type="entry name" value="ORF3"/>
</dbReference>
<dbReference type="Proteomes" id="UP000654345">
    <property type="component" value="Unassembled WGS sequence"/>
</dbReference>
<dbReference type="Pfam" id="PF03364">
    <property type="entry name" value="Polyketide_cyc"/>
    <property type="match status" value="1"/>
</dbReference>
<keyword evidence="3" id="KW-1185">Reference proteome</keyword>
<dbReference type="Gene3D" id="3.30.530.20">
    <property type="match status" value="1"/>
</dbReference>
<name>A0ABQ3V1D5_9CHLR</name>
<sequence>MAKNYAEHHASVVVNAPVNQVYALFSHFNDFPKFMSFVKEVTYYDNQNSHWVADVAGRHEWDAINENWIENQQIGWRSTNGLENFGKVTFEPTGSNQTRVDVFLNYNPPAGPLGDAGEKLGVGSRFDNALQHDLDHFARMVQDAPAGALDPNSSYYLFHGDSAAAKGGTTQRQNRTM</sequence>
<evidence type="ECO:0000259" key="1">
    <source>
        <dbReference type="Pfam" id="PF03364"/>
    </source>
</evidence>
<dbReference type="InterPro" id="IPR005031">
    <property type="entry name" value="COQ10_START"/>
</dbReference>
<dbReference type="RefSeq" id="WP_201375026.1">
    <property type="nucleotide sequence ID" value="NZ_BNJG01000003.1"/>
</dbReference>
<protein>
    <recommendedName>
        <fullName evidence="1">Coenzyme Q-binding protein COQ10 START domain-containing protein</fullName>
    </recommendedName>
</protein>
<dbReference type="CDD" id="cd07817">
    <property type="entry name" value="SRPBCC_8"/>
    <property type="match status" value="1"/>
</dbReference>
<dbReference type="PANTHER" id="PTHR33824">
    <property type="entry name" value="POLYKETIDE CYCLASE/DEHYDRASE AND LIPID TRANSPORT SUPERFAMILY PROTEIN"/>
    <property type="match status" value="1"/>
</dbReference>
<dbReference type="EMBL" id="BNJG01000003">
    <property type="protein sequence ID" value="GHO58778.1"/>
    <property type="molecule type" value="Genomic_DNA"/>
</dbReference>
<dbReference type="SUPFAM" id="SSF55961">
    <property type="entry name" value="Bet v1-like"/>
    <property type="match status" value="1"/>
</dbReference>
<dbReference type="PANTHER" id="PTHR33824:SF7">
    <property type="entry name" value="POLYKETIDE CYCLASE_DEHYDRASE AND LIPID TRANSPORT SUPERFAMILY PROTEIN"/>
    <property type="match status" value="1"/>
</dbReference>
<organism evidence="2 3">
    <name type="scientific">Ktedonobacter robiniae</name>
    <dbReference type="NCBI Taxonomy" id="2778365"/>
    <lineage>
        <taxon>Bacteria</taxon>
        <taxon>Bacillati</taxon>
        <taxon>Chloroflexota</taxon>
        <taxon>Ktedonobacteria</taxon>
        <taxon>Ktedonobacterales</taxon>
        <taxon>Ktedonobacteraceae</taxon>
        <taxon>Ktedonobacter</taxon>
    </lineage>
</organism>
<proteinExistence type="predicted"/>
<comment type="caution">
    <text evidence="2">The sequence shown here is derived from an EMBL/GenBank/DDBJ whole genome shotgun (WGS) entry which is preliminary data.</text>
</comment>
<dbReference type="InterPro" id="IPR023393">
    <property type="entry name" value="START-like_dom_sf"/>
</dbReference>
<reference evidence="2 3" key="1">
    <citation type="journal article" date="2021" name="Int. J. Syst. Evol. Microbiol.">
        <title>Reticulibacter mediterranei gen. nov., sp. nov., within the new family Reticulibacteraceae fam. nov., and Ktedonospora formicarum gen. nov., sp. nov., Ktedonobacter robiniae sp. nov., Dictyobacter formicarum sp. nov. and Dictyobacter arantiisoli sp. nov., belonging to the class Ktedonobacteria.</title>
        <authorList>
            <person name="Yabe S."/>
            <person name="Zheng Y."/>
            <person name="Wang C.M."/>
            <person name="Sakai Y."/>
            <person name="Abe K."/>
            <person name="Yokota A."/>
            <person name="Donadio S."/>
            <person name="Cavaletti L."/>
            <person name="Monciardini P."/>
        </authorList>
    </citation>
    <scope>NUCLEOTIDE SEQUENCE [LARGE SCALE GENOMIC DNA]</scope>
    <source>
        <strain evidence="2 3">SOSP1-30</strain>
    </source>
</reference>
<gene>
    <name evidence="2" type="ORF">KSB_72530</name>
</gene>
<evidence type="ECO:0000313" key="2">
    <source>
        <dbReference type="EMBL" id="GHO58778.1"/>
    </source>
</evidence>
<feature type="domain" description="Coenzyme Q-binding protein COQ10 START" evidence="1">
    <location>
        <begin position="14"/>
        <end position="119"/>
    </location>
</feature>
<evidence type="ECO:0000313" key="3">
    <source>
        <dbReference type="Proteomes" id="UP000654345"/>
    </source>
</evidence>
<accession>A0ABQ3V1D5</accession>